<proteinExistence type="predicted"/>
<feature type="compositionally biased region" description="Low complexity" evidence="2">
    <location>
        <begin position="819"/>
        <end position="830"/>
    </location>
</feature>
<organism evidence="3 4">
    <name type="scientific">Plasmodium berghei</name>
    <dbReference type="NCBI Taxonomy" id="5821"/>
    <lineage>
        <taxon>Eukaryota</taxon>
        <taxon>Sar</taxon>
        <taxon>Alveolata</taxon>
        <taxon>Apicomplexa</taxon>
        <taxon>Aconoidasida</taxon>
        <taxon>Haemosporida</taxon>
        <taxon>Plasmodiidae</taxon>
        <taxon>Plasmodium</taxon>
        <taxon>Plasmodium (Vinckeia)</taxon>
    </lineage>
</organism>
<evidence type="ECO:0000313" key="3">
    <source>
        <dbReference type="EMBL" id="SBW38279.1"/>
    </source>
</evidence>
<gene>
    <name evidence="3" type="primary">Pb235</name>
    <name evidence="3" type="ORF">PBNK65E_000511500</name>
</gene>
<reference evidence="3 4" key="1">
    <citation type="submission" date="2016-05" db="EMBL/GenBank/DDBJ databases">
        <authorList>
            <consortium name="Pathogen Informatics"/>
        </authorList>
    </citation>
    <scope>NUCLEOTIDE SEQUENCE [LARGE SCALE GENOMIC DNA]</scope>
    <source>
        <strain evidence="3 4">NK65e</strain>
    </source>
</reference>
<feature type="coiled-coil region" evidence="1">
    <location>
        <begin position="507"/>
        <end position="534"/>
    </location>
</feature>
<feature type="non-terminal residue" evidence="3">
    <location>
        <position position="1"/>
    </location>
</feature>
<name>A0A1D3JPH8_PLABE</name>
<protein>
    <submittedName>
        <fullName evidence="3">Reticulocyte binding protein, putative</fullName>
    </submittedName>
</protein>
<sequence>KNISKLASSLNIQIQNSSGIDLHKNINIAILSYLDSQTEDMLTFIPSPQKTSETYTKISDSYNTLLDIFKKSQELQKKEQRTLNLILENRRLYEKIQATNELKGTLSDLKYKKEKILNEVKLLLHKSNELNKLSCNSQNYDTILESSKYNQIKEKSNNYEQEKKKLGIDFDVIAMEKKIDNDIKVIEELENNYNSLEENNYNSSEENNNILQSKKKLKELTNAFDTEIKKIEDKITEKNDLINKLIEIRKKCLLFTYTSLVEAFKSKVTSYSEFITAATKFSKEFLKYIDDTSNSLNDDIDTLQIKYNLNKTNKHVPSIFADATNDNNNLIETEKNATQAISNLTKLFSIDLQNVDANTLYNNKLQMIYFDSELHKSIESIKQLYKKMHVFKLLNIGHINEKYFDISKQFDNILQLQKHKLTENLNNLKQIDQYISDKKNKFLHALSHINEKYFDISKQFDNILQLQKHKLTENLNNLKQIDQYISDKKNKFLHALSETPITNLNSLKEIYNDIINLETQIHEIENINNNENDNITLYMDTITKLMEKIKNILNYVTTHENDHNIIKQHIQDNDENNVSKIKETLKTTIQSFQEILNKIDEIKAQFYGNNNINNIITTILQNVNDVKKHFSRDLTIENELIQIHKSLEDIQNYTYEIRSEQITKYVNTIHNYVEQKTKQIQNNSDQDEIDDIIQKIINYNKELEIKLHAIKDNQNHVIPIIARIKQLINLIESEYSNNNNVSYNVAIKHAENANNIILDLNASQNMLNQLIHKNLNIINDLKNRKQQIQSRNNLHTINSQQEISKIKYPSNTNYKNQHSNSGKKGSSKPKNAGDSIKYAGAIVFGLVACYAISISKKQDDTNEMHLDNYEKNYDESENIYFEREDEIIEIDINEDL</sequence>
<evidence type="ECO:0000313" key="4">
    <source>
        <dbReference type="Proteomes" id="UP000220214"/>
    </source>
</evidence>
<feature type="coiled-coil region" evidence="1">
    <location>
        <begin position="149"/>
        <end position="248"/>
    </location>
</feature>
<evidence type="ECO:0000256" key="2">
    <source>
        <dbReference type="SAM" id="MobiDB-lite"/>
    </source>
</evidence>
<dbReference type="Proteomes" id="UP000220214">
    <property type="component" value="Unassembled WGS sequence"/>
</dbReference>
<feature type="region of interest" description="Disordered" evidence="2">
    <location>
        <begin position="789"/>
        <end position="831"/>
    </location>
</feature>
<evidence type="ECO:0000256" key="1">
    <source>
        <dbReference type="SAM" id="Coils"/>
    </source>
</evidence>
<dbReference type="EMBL" id="FLVA01000190">
    <property type="protein sequence ID" value="SBW38279.1"/>
    <property type="molecule type" value="Genomic_DNA"/>
</dbReference>
<keyword evidence="1" id="KW-0175">Coiled coil</keyword>
<dbReference type="VEuPathDB" id="PlasmoDB:PBANKA_0501000"/>
<dbReference type="AlphaFoldDB" id="A0A1D3JPH8"/>
<accession>A0A1D3JPH8</accession>
<feature type="compositionally biased region" description="Polar residues" evidence="2">
    <location>
        <begin position="789"/>
        <end position="818"/>
    </location>
</feature>